<dbReference type="RefSeq" id="WP_148879119.1">
    <property type="nucleotide sequence ID" value="NZ_CP042813.1"/>
</dbReference>
<evidence type="ECO:0000256" key="1">
    <source>
        <dbReference type="SAM" id="Coils"/>
    </source>
</evidence>
<accession>A0AAE6M8B9</accession>
<evidence type="ECO:0000313" key="3">
    <source>
        <dbReference type="Proteomes" id="UP000323594"/>
    </source>
</evidence>
<dbReference type="EMBL" id="CP042817">
    <property type="protein sequence ID" value="QEJ98745.1"/>
    <property type="molecule type" value="Genomic_DNA"/>
</dbReference>
<proteinExistence type="predicted"/>
<gene>
    <name evidence="2" type="ORF">FUT82_12560</name>
</gene>
<keyword evidence="1" id="KW-0175">Coiled coil</keyword>
<dbReference type="Proteomes" id="UP000323594">
    <property type="component" value="Chromosome"/>
</dbReference>
<dbReference type="AlphaFoldDB" id="A0AAE6M8B9"/>
<feature type="coiled-coil region" evidence="1">
    <location>
        <begin position="22"/>
        <end position="56"/>
    </location>
</feature>
<evidence type="ECO:0000313" key="2">
    <source>
        <dbReference type="EMBL" id="QEJ98745.1"/>
    </source>
</evidence>
<organism evidence="2 3">
    <name type="scientific">Treponema phagedenis</name>
    <dbReference type="NCBI Taxonomy" id="162"/>
    <lineage>
        <taxon>Bacteria</taxon>
        <taxon>Pseudomonadati</taxon>
        <taxon>Spirochaetota</taxon>
        <taxon>Spirochaetia</taxon>
        <taxon>Spirochaetales</taxon>
        <taxon>Treponemataceae</taxon>
        <taxon>Treponema</taxon>
    </lineage>
</organism>
<sequence>MMYGIIACSIFVVFFILTQSKIKRREKQIKELKAKIKKLECDKKHLEVRLQDAEELAVFCCNNINGQPDVCPF</sequence>
<reference evidence="2 3" key="1">
    <citation type="submission" date="2019-08" db="EMBL/GenBank/DDBJ databases">
        <authorList>
            <person name="Kuhnert P."/>
        </authorList>
    </citation>
    <scope>NUCLEOTIDE SEQUENCE [LARGE SCALE GENOMIC DNA]</scope>
    <source>
        <strain evidence="2 3">B36.5</strain>
    </source>
</reference>
<name>A0AAE6M8B9_TREPH</name>
<protein>
    <submittedName>
        <fullName evidence="2">Uncharacterized protein</fullName>
    </submittedName>
</protein>